<gene>
    <name evidence="2" type="ORF">GCM10020367_00640</name>
    <name evidence="3" type="ORF">GCM10020367_68200</name>
</gene>
<reference evidence="3" key="1">
    <citation type="journal article" date="2014" name="Int. J. Syst. Evol. Microbiol.">
        <title>Complete genome of a new Firmicutes species belonging to the dominant human colonic microbiota ('Ruminococcus bicirculans') reveals two chromosomes and a selective capacity to utilize plant glucans.</title>
        <authorList>
            <consortium name="NISC Comparative Sequencing Program"/>
            <person name="Wegmann U."/>
            <person name="Louis P."/>
            <person name="Goesmann A."/>
            <person name="Henrissat B."/>
            <person name="Duncan S.H."/>
            <person name="Flint H.J."/>
        </authorList>
    </citation>
    <scope>NUCLEOTIDE SEQUENCE</scope>
    <source>
        <strain evidence="3">JCM 9651</strain>
    </source>
</reference>
<dbReference type="SUPFAM" id="SSF52540">
    <property type="entry name" value="P-loop containing nucleoside triphosphate hydrolases"/>
    <property type="match status" value="1"/>
</dbReference>
<feature type="region of interest" description="Disordered" evidence="1">
    <location>
        <begin position="43"/>
        <end position="78"/>
    </location>
</feature>
<dbReference type="Gene3D" id="3.40.50.300">
    <property type="entry name" value="P-loop containing nucleotide triphosphate hydrolases"/>
    <property type="match status" value="1"/>
</dbReference>
<reference evidence="3" key="3">
    <citation type="submission" date="2023-12" db="EMBL/GenBank/DDBJ databases">
        <authorList>
            <person name="Sun Q."/>
            <person name="Inoue M."/>
        </authorList>
    </citation>
    <scope>NUCLEOTIDE SEQUENCE</scope>
    <source>
        <strain evidence="3">JCM 9651</strain>
    </source>
</reference>
<dbReference type="InterPro" id="IPR039421">
    <property type="entry name" value="Type_1_exporter"/>
</dbReference>
<reference evidence="4" key="2">
    <citation type="journal article" date="2019" name="Int. J. Syst. Evol. Microbiol.">
        <title>The Global Catalogue of Microorganisms (GCM) 10K type strain sequencing project: providing services to taxonomists for standard genome sequencing and annotation.</title>
        <authorList>
            <consortium name="The Broad Institute Genomics Platform"/>
            <consortium name="The Broad Institute Genome Sequencing Center for Infectious Disease"/>
            <person name="Wu L."/>
            <person name="Ma J."/>
        </authorList>
    </citation>
    <scope>NUCLEOTIDE SEQUENCE [LARGE SCALE GENOMIC DNA]</scope>
    <source>
        <strain evidence="4">JCM 9651</strain>
    </source>
</reference>
<name>A0ABP6SN32_9ACTN</name>
<dbReference type="RefSeq" id="WP_345033655.1">
    <property type="nucleotide sequence ID" value="NZ_BAAAYL010000001.1"/>
</dbReference>
<evidence type="ECO:0000313" key="3">
    <source>
        <dbReference type="EMBL" id="GAA3380466.1"/>
    </source>
</evidence>
<accession>A0ABP6SN32</accession>
<proteinExistence type="predicted"/>
<organism evidence="3 4">
    <name type="scientific">Streptomyces sannanensis</name>
    <dbReference type="NCBI Taxonomy" id="285536"/>
    <lineage>
        <taxon>Bacteria</taxon>
        <taxon>Bacillati</taxon>
        <taxon>Actinomycetota</taxon>
        <taxon>Actinomycetes</taxon>
        <taxon>Kitasatosporales</taxon>
        <taxon>Streptomycetaceae</taxon>
        <taxon>Streptomyces</taxon>
    </lineage>
</organism>
<sequence length="78" mass="8999">MESLRRRIAGRTTIVVSHNLFTARDATCIVVLDHGRIVKRGTHEELFRRGGTHPDPPAERSDRPRSRRYPRPWGKVLS</sequence>
<dbReference type="Proteomes" id="UP001499990">
    <property type="component" value="Unassembled WGS sequence"/>
</dbReference>
<evidence type="ECO:0000313" key="2">
    <source>
        <dbReference type="EMBL" id="GAA3367235.1"/>
    </source>
</evidence>
<dbReference type="InterPro" id="IPR027417">
    <property type="entry name" value="P-loop_NTPase"/>
</dbReference>
<dbReference type="EMBL" id="BAAAYL010000001">
    <property type="protein sequence ID" value="GAA3380466.1"/>
    <property type="molecule type" value="Genomic_DNA"/>
</dbReference>
<evidence type="ECO:0008006" key="5">
    <source>
        <dbReference type="Google" id="ProtNLM"/>
    </source>
</evidence>
<dbReference type="EMBL" id="BAAAYL010000001">
    <property type="protein sequence ID" value="GAA3367235.1"/>
    <property type="molecule type" value="Genomic_DNA"/>
</dbReference>
<dbReference type="PANTHER" id="PTHR43394:SF1">
    <property type="entry name" value="ATP-BINDING CASSETTE SUB-FAMILY B MEMBER 10, MITOCHONDRIAL"/>
    <property type="match status" value="1"/>
</dbReference>
<evidence type="ECO:0000313" key="4">
    <source>
        <dbReference type="Proteomes" id="UP001499990"/>
    </source>
</evidence>
<evidence type="ECO:0000256" key="1">
    <source>
        <dbReference type="SAM" id="MobiDB-lite"/>
    </source>
</evidence>
<comment type="caution">
    <text evidence="3">The sequence shown here is derived from an EMBL/GenBank/DDBJ whole genome shotgun (WGS) entry which is preliminary data.</text>
</comment>
<protein>
    <recommendedName>
        <fullName evidence="5">ABC transporter ATP-binding protein</fullName>
    </recommendedName>
</protein>
<keyword evidence="4" id="KW-1185">Reference proteome</keyword>
<dbReference type="PANTHER" id="PTHR43394">
    <property type="entry name" value="ATP-DEPENDENT PERMEASE MDL1, MITOCHONDRIAL"/>
    <property type="match status" value="1"/>
</dbReference>